<dbReference type="AlphaFoldDB" id="A0AA86TRR6"/>
<protein>
    <submittedName>
        <fullName evidence="2">Hypothetical_protein</fullName>
    </submittedName>
</protein>
<comment type="caution">
    <text evidence="1">The sequence shown here is derived from an EMBL/GenBank/DDBJ whole genome shotgun (WGS) entry which is preliminary data.</text>
</comment>
<sequence>MLVAISFCETIQYFEQLSNQFKPLNIVNNVKSMASTGMSLYQVNDSGLYVSQIQVNSVPIKLNVNGAQNLTSFKDDVYLLKNDKSMWVAQNLSFKKYTDLPAGIQQVDYLAGNQFKQILISQNRIFGRGALDGSLIQQYGWNEIDIEPEHLIRVDLQNNVVSFIFPDKVLIFNRNWDLCVDRNQQPLSNISLLHTNRFNGLFISQFTLFQCKGFNKPLIASTNVKSVLEGPDDKIFIVKLNGQVFKGTSEVGRAEYGAELKMVGKTVLLLKRGE</sequence>
<proteinExistence type="predicted"/>
<accession>A0AA86TRR6</accession>
<reference evidence="1" key="1">
    <citation type="submission" date="2023-06" db="EMBL/GenBank/DDBJ databases">
        <authorList>
            <person name="Kurt Z."/>
        </authorList>
    </citation>
    <scope>NUCLEOTIDE SEQUENCE</scope>
</reference>
<gene>
    <name evidence="2" type="ORF">HINF_LOCUS75772</name>
    <name evidence="1" type="ORF">HINF_LOCUS7878</name>
</gene>
<reference evidence="2 3" key="2">
    <citation type="submission" date="2024-07" db="EMBL/GenBank/DDBJ databases">
        <authorList>
            <person name="Akdeniz Z."/>
        </authorList>
    </citation>
    <scope>NUCLEOTIDE SEQUENCE [LARGE SCALE GENOMIC DNA]</scope>
</reference>
<evidence type="ECO:0000313" key="1">
    <source>
        <dbReference type="EMBL" id="CAI9920233.1"/>
    </source>
</evidence>
<evidence type="ECO:0000313" key="3">
    <source>
        <dbReference type="Proteomes" id="UP001642409"/>
    </source>
</evidence>
<evidence type="ECO:0000313" key="2">
    <source>
        <dbReference type="EMBL" id="CAL6110129.1"/>
    </source>
</evidence>
<keyword evidence="3" id="KW-1185">Reference proteome</keyword>
<dbReference type="EMBL" id="CAXDID020000682">
    <property type="protein sequence ID" value="CAL6110129.1"/>
    <property type="molecule type" value="Genomic_DNA"/>
</dbReference>
<organism evidence="1">
    <name type="scientific">Hexamita inflata</name>
    <dbReference type="NCBI Taxonomy" id="28002"/>
    <lineage>
        <taxon>Eukaryota</taxon>
        <taxon>Metamonada</taxon>
        <taxon>Diplomonadida</taxon>
        <taxon>Hexamitidae</taxon>
        <taxon>Hexamitinae</taxon>
        <taxon>Hexamita</taxon>
    </lineage>
</organism>
<name>A0AA86TRR6_9EUKA</name>
<dbReference type="Proteomes" id="UP001642409">
    <property type="component" value="Unassembled WGS sequence"/>
</dbReference>
<dbReference type="EMBL" id="CATOUU010000196">
    <property type="protein sequence ID" value="CAI9920233.1"/>
    <property type="molecule type" value="Genomic_DNA"/>
</dbReference>